<dbReference type="InterPro" id="IPR013078">
    <property type="entry name" value="His_Pase_superF_clade-1"/>
</dbReference>
<dbReference type="AlphaFoldDB" id="A0A6M8BFQ0"/>
<dbReference type="KEGG" id="theu:HPC62_13765"/>
<evidence type="ECO:0000313" key="2">
    <source>
        <dbReference type="EMBL" id="QKD83116.1"/>
    </source>
</evidence>
<feature type="binding site" evidence="1">
    <location>
        <begin position="18"/>
        <end position="25"/>
    </location>
    <ligand>
        <name>substrate</name>
    </ligand>
</feature>
<dbReference type="GO" id="GO:0005737">
    <property type="term" value="C:cytoplasm"/>
    <property type="evidence" value="ECO:0007669"/>
    <property type="project" value="TreeGrafter"/>
</dbReference>
<evidence type="ECO:0000313" key="3">
    <source>
        <dbReference type="Proteomes" id="UP000505210"/>
    </source>
</evidence>
<dbReference type="Pfam" id="PF00300">
    <property type="entry name" value="His_Phos_1"/>
    <property type="match status" value="1"/>
</dbReference>
<dbReference type="GO" id="GO:0016791">
    <property type="term" value="F:phosphatase activity"/>
    <property type="evidence" value="ECO:0007669"/>
    <property type="project" value="TreeGrafter"/>
</dbReference>
<dbReference type="SMART" id="SM00855">
    <property type="entry name" value="PGAM"/>
    <property type="match status" value="1"/>
</dbReference>
<dbReference type="RefSeq" id="WP_172356552.1">
    <property type="nucleotide sequence ID" value="NZ_CP053661.1"/>
</dbReference>
<dbReference type="CDD" id="cd07067">
    <property type="entry name" value="HP_PGM_like"/>
    <property type="match status" value="1"/>
</dbReference>
<dbReference type="EMBL" id="CP053661">
    <property type="protein sequence ID" value="QKD83116.1"/>
    <property type="molecule type" value="Genomic_DNA"/>
</dbReference>
<dbReference type="Proteomes" id="UP000505210">
    <property type="component" value="Chromosome"/>
</dbReference>
<proteinExistence type="predicted"/>
<dbReference type="PANTHER" id="PTHR48100:SF1">
    <property type="entry name" value="HISTIDINE PHOSPHATASE FAMILY PROTEIN-RELATED"/>
    <property type="match status" value="1"/>
</dbReference>
<dbReference type="InterPro" id="IPR029033">
    <property type="entry name" value="His_PPase_superfam"/>
</dbReference>
<evidence type="ECO:0000256" key="1">
    <source>
        <dbReference type="PIRSR" id="PIRSR613078-2"/>
    </source>
</evidence>
<dbReference type="SUPFAM" id="SSF53254">
    <property type="entry name" value="Phosphoglycerate mutase-like"/>
    <property type="match status" value="1"/>
</dbReference>
<gene>
    <name evidence="2" type="ORF">HPC62_13765</name>
</gene>
<reference evidence="2 3" key="1">
    <citation type="submission" date="2020-05" db="EMBL/GenBank/DDBJ databases">
        <title>Complete genome sequence of of a novel Thermoleptolyngbya strain isolated from hot springs of Ganzi, Sichuan China.</title>
        <authorList>
            <person name="Tang J."/>
            <person name="Daroch M."/>
            <person name="Li L."/>
            <person name="Waleron K."/>
            <person name="Waleron M."/>
            <person name="Waleron M."/>
        </authorList>
    </citation>
    <scope>NUCLEOTIDE SEQUENCE [LARGE SCALE GENOMIC DNA]</scope>
    <source>
        <strain evidence="2 3">PKUAC-SCTA183</strain>
    </source>
</reference>
<feature type="binding site" evidence="1">
    <location>
        <position position="70"/>
    </location>
    <ligand>
        <name>substrate</name>
    </ligand>
</feature>
<organism evidence="2 3">
    <name type="scientific">Thermoleptolyngbya sichuanensis A183</name>
    <dbReference type="NCBI Taxonomy" id="2737172"/>
    <lineage>
        <taxon>Bacteria</taxon>
        <taxon>Bacillati</taxon>
        <taxon>Cyanobacteriota</taxon>
        <taxon>Cyanophyceae</taxon>
        <taxon>Oculatellales</taxon>
        <taxon>Oculatellaceae</taxon>
        <taxon>Thermoleptolyngbya</taxon>
        <taxon>Thermoleptolyngbya sichuanensis</taxon>
    </lineage>
</organism>
<protein>
    <submittedName>
        <fullName evidence="2">Histidine phosphatase family protein</fullName>
    </submittedName>
</protein>
<dbReference type="PANTHER" id="PTHR48100">
    <property type="entry name" value="BROAD-SPECIFICITY PHOSPHATASE YOR283W-RELATED"/>
    <property type="match status" value="1"/>
</dbReference>
<name>A0A6M8BFQ0_9CYAN</name>
<sequence>MEQGEDFSRDRLKLLFIRHAESVGNVERRMQGHADYELTARGRQQARQLAERLWAKGQPPSKVYSSPLKRAAQTAEILLAQRTSEPVLHPISIPTIEPTIEYAEELLEFQNGIFKGLTWDEARERYPELCADLEASPDWIPAPGAETLQDGRDRAERFIQRVLATHCNGETLWIVTHSWILQHLIAAMLGSDRTWHCSTKNTAVFEFWLERSRWTLPSNNPNRWNSDLWHIRRFNDTSHLQEF</sequence>
<keyword evidence="3" id="KW-1185">Reference proteome</keyword>
<dbReference type="InterPro" id="IPR050275">
    <property type="entry name" value="PGM_Phosphatase"/>
</dbReference>
<dbReference type="Gene3D" id="3.40.50.1240">
    <property type="entry name" value="Phosphoglycerate mutase-like"/>
    <property type="match status" value="1"/>
</dbReference>
<accession>A0A6M8BFQ0</accession>